<dbReference type="PROSITE" id="PS50975">
    <property type="entry name" value="ATP_GRASP"/>
    <property type="match status" value="1"/>
</dbReference>
<dbReference type="Proteomes" id="UP001597036">
    <property type="component" value="Unassembled WGS sequence"/>
</dbReference>
<evidence type="ECO:0000259" key="2">
    <source>
        <dbReference type="PROSITE" id="PS50975"/>
    </source>
</evidence>
<organism evidence="3 4">
    <name type="scientific">Alloscardovia venturai</name>
    <dbReference type="NCBI Taxonomy" id="1769421"/>
    <lineage>
        <taxon>Bacteria</taxon>
        <taxon>Bacillati</taxon>
        <taxon>Actinomycetota</taxon>
        <taxon>Actinomycetes</taxon>
        <taxon>Bifidobacteriales</taxon>
        <taxon>Bifidobacteriaceae</taxon>
        <taxon>Alloscardovia</taxon>
    </lineage>
</organism>
<proteinExistence type="predicted"/>
<evidence type="ECO:0000313" key="4">
    <source>
        <dbReference type="Proteomes" id="UP001597036"/>
    </source>
</evidence>
<dbReference type="Gene3D" id="3.30.470.20">
    <property type="entry name" value="ATP-grasp fold, B domain"/>
    <property type="match status" value="1"/>
</dbReference>
<name>A0ABW2YBG6_9BIFI</name>
<sequence length="413" mass="47410">MNSQIVTPVIIGGDLGAYNMGRNYFEAYHLQSICIAPRPITAIRLSNFFTITHIERLLDEQLLLTTLHKIARKHPHDKLILIGNSDWHALFIAKNRDELCDEYEIPYADYEIMKRATSKVEFAHICKKANISHPHTQNLNIAQLRHEPHSFALDISYPVVIKPNNFSEYNLAHFAGKKKLYTAKDKHQFDAVMRTLTKSSYDGDVVIQELIPGDDTQMRYLTCYIDASVHLSFAGSAQVLLEDHTPQKAGNPVSMIARPEPEIIERARQLLNSLNWRGFANFDVKVDPRDGSYHFLELNPRPGRNVYVTTAGGANPAFATIRDLVFADYTNQTDTVHEEYLYSLVPFRLLKRYITDDAILEDVTNLHNSGKFLDPFLTSDKSNLRRWATVHLQRLNQYRKFHTYYPRVTSSGM</sequence>
<reference evidence="4" key="1">
    <citation type="journal article" date="2019" name="Int. J. Syst. Evol. Microbiol.">
        <title>The Global Catalogue of Microorganisms (GCM) 10K type strain sequencing project: providing services to taxonomists for standard genome sequencing and annotation.</title>
        <authorList>
            <consortium name="The Broad Institute Genomics Platform"/>
            <consortium name="The Broad Institute Genome Sequencing Center for Infectious Disease"/>
            <person name="Wu L."/>
            <person name="Ma J."/>
        </authorList>
    </citation>
    <scope>NUCLEOTIDE SEQUENCE [LARGE SCALE GENOMIC DNA]</scope>
    <source>
        <strain evidence="4">CCM 8604</strain>
    </source>
</reference>
<dbReference type="RefSeq" id="WP_377939153.1">
    <property type="nucleotide sequence ID" value="NZ_JBHTHQ010000021.1"/>
</dbReference>
<evidence type="ECO:0000256" key="1">
    <source>
        <dbReference type="PROSITE-ProRule" id="PRU00409"/>
    </source>
</evidence>
<protein>
    <recommendedName>
        <fullName evidence="2">ATP-grasp domain-containing protein</fullName>
    </recommendedName>
</protein>
<dbReference type="EMBL" id="JBHTHQ010000021">
    <property type="protein sequence ID" value="MFD0705467.1"/>
    <property type="molecule type" value="Genomic_DNA"/>
</dbReference>
<keyword evidence="4" id="KW-1185">Reference proteome</keyword>
<gene>
    <name evidence="3" type="ORF">ACFQY8_06895</name>
</gene>
<keyword evidence="1" id="KW-0067">ATP-binding</keyword>
<comment type="caution">
    <text evidence="3">The sequence shown here is derived from an EMBL/GenBank/DDBJ whole genome shotgun (WGS) entry which is preliminary data.</text>
</comment>
<dbReference type="SUPFAM" id="SSF56059">
    <property type="entry name" value="Glutathione synthetase ATP-binding domain-like"/>
    <property type="match status" value="1"/>
</dbReference>
<evidence type="ECO:0000313" key="3">
    <source>
        <dbReference type="EMBL" id="MFD0705467.1"/>
    </source>
</evidence>
<keyword evidence="1" id="KW-0547">Nucleotide-binding</keyword>
<accession>A0ABW2YBG6</accession>
<dbReference type="InterPro" id="IPR011761">
    <property type="entry name" value="ATP-grasp"/>
</dbReference>
<feature type="domain" description="ATP-grasp" evidence="2">
    <location>
        <begin position="123"/>
        <end position="325"/>
    </location>
</feature>